<gene>
    <name evidence="2" type="ORF">BDY17DRAFT_123647</name>
</gene>
<feature type="signal peptide" evidence="1">
    <location>
        <begin position="1"/>
        <end position="23"/>
    </location>
</feature>
<keyword evidence="1" id="KW-0732">Signal</keyword>
<sequence length="731" mass="80135">MYRLGYQLLSLLCLALASPQVKGIVERVDSCDTPTTQHLSAPPYENYFYSDCNAANQVVVTSPLSSSNLTLIGPRLLVAWPAGDSGVVSYFSPKNGVNGSLAIELVGDQPLSPIYTPANSSSLTGEPVVGISTSINFNSSAMLDLAIMGSIRTIRDFTEGPSLLHPEIQDAVNFSSISNGGALLSRLWLDNKTIVSMSFVPEAGSAAVNISNRTLELGAGTYQFNASFDYPQLTQLSASEVLNPESQDLIQQQAGKTTSLSFLSYRHKLLAGAWRFLTYFGRDSMITLLLMQPVFSEGPDGAIEAVIGSVLERLNKTDGKVCHEETIGDYATYENQLKNITSNAPSCTYIMVDSDYYLQPVMQNYFLDTATGRSRRQAFFSQEATLDFGNAGLKYGDLAVRNAEKVMRSAKAFAQPGGQKIHNLVHLVKGQIVGDWRDSTYGIGGGRQPYDVNTALVPAALRAISQLSAAGFYPQHANWSAEAAAYAQIWEDNTLQFFEVTRSVSEAKSLVTNYTNTVGAGFPSHVDDIESDVVFHGLSLNGYDNLKVVEVMNSDDCFRHYLLNTTNQTQLTAFVNQTANNVRLPFPVGLSTDVGMLIANPAYGGEPVYAANWTHNAYQGTVVWGWPLAMMAAGLQRQLYRCNSSEVPDFCNDSSVYSNVIAAYNQLWNVIDDNKQYLSNEVWSWQYRDNSFQFVQLGDLPPPPGSSYTESDIRQLWSLSFLAVTRDESLK</sequence>
<proteinExistence type="predicted"/>
<name>A0A6A6PW41_9PEZI</name>
<evidence type="ECO:0000256" key="1">
    <source>
        <dbReference type="SAM" id="SignalP"/>
    </source>
</evidence>
<organism evidence="2 3">
    <name type="scientific">Neohortaea acidophila</name>
    <dbReference type="NCBI Taxonomy" id="245834"/>
    <lineage>
        <taxon>Eukaryota</taxon>
        <taxon>Fungi</taxon>
        <taxon>Dikarya</taxon>
        <taxon>Ascomycota</taxon>
        <taxon>Pezizomycotina</taxon>
        <taxon>Dothideomycetes</taxon>
        <taxon>Dothideomycetidae</taxon>
        <taxon>Mycosphaerellales</taxon>
        <taxon>Teratosphaeriaceae</taxon>
        <taxon>Neohortaea</taxon>
    </lineage>
</organism>
<dbReference type="EMBL" id="MU001634">
    <property type="protein sequence ID" value="KAF2484195.1"/>
    <property type="molecule type" value="Genomic_DNA"/>
</dbReference>
<accession>A0A6A6PW41</accession>
<dbReference type="Proteomes" id="UP000799767">
    <property type="component" value="Unassembled WGS sequence"/>
</dbReference>
<dbReference type="OrthoDB" id="2591256at2759"/>
<reference evidence="2" key="1">
    <citation type="journal article" date="2020" name="Stud. Mycol.">
        <title>101 Dothideomycetes genomes: a test case for predicting lifestyles and emergence of pathogens.</title>
        <authorList>
            <person name="Haridas S."/>
            <person name="Albert R."/>
            <person name="Binder M."/>
            <person name="Bloem J."/>
            <person name="Labutti K."/>
            <person name="Salamov A."/>
            <person name="Andreopoulos B."/>
            <person name="Baker S."/>
            <person name="Barry K."/>
            <person name="Bills G."/>
            <person name="Bluhm B."/>
            <person name="Cannon C."/>
            <person name="Castanera R."/>
            <person name="Culley D."/>
            <person name="Daum C."/>
            <person name="Ezra D."/>
            <person name="Gonzalez J."/>
            <person name="Henrissat B."/>
            <person name="Kuo A."/>
            <person name="Liang C."/>
            <person name="Lipzen A."/>
            <person name="Lutzoni F."/>
            <person name="Magnuson J."/>
            <person name="Mondo S."/>
            <person name="Nolan M."/>
            <person name="Ohm R."/>
            <person name="Pangilinan J."/>
            <person name="Park H.-J."/>
            <person name="Ramirez L."/>
            <person name="Alfaro M."/>
            <person name="Sun H."/>
            <person name="Tritt A."/>
            <person name="Yoshinaga Y."/>
            <person name="Zwiers L.-H."/>
            <person name="Turgeon B."/>
            <person name="Goodwin S."/>
            <person name="Spatafora J."/>
            <person name="Crous P."/>
            <person name="Grigoriev I."/>
        </authorList>
    </citation>
    <scope>NUCLEOTIDE SEQUENCE</scope>
    <source>
        <strain evidence="2">CBS 113389</strain>
    </source>
</reference>
<evidence type="ECO:0000313" key="3">
    <source>
        <dbReference type="Proteomes" id="UP000799767"/>
    </source>
</evidence>
<keyword evidence="3" id="KW-1185">Reference proteome</keyword>
<dbReference type="GeneID" id="54470335"/>
<dbReference type="AlphaFoldDB" id="A0A6A6PW41"/>
<feature type="chain" id="PRO_5025603635" evidence="1">
    <location>
        <begin position="24"/>
        <end position="731"/>
    </location>
</feature>
<dbReference type="RefSeq" id="XP_033590765.1">
    <property type="nucleotide sequence ID" value="XM_033729333.1"/>
</dbReference>
<evidence type="ECO:0000313" key="2">
    <source>
        <dbReference type="EMBL" id="KAF2484195.1"/>
    </source>
</evidence>
<protein>
    <submittedName>
        <fullName evidence="2">Glycogen debranching enzyme</fullName>
    </submittedName>
</protein>